<dbReference type="InterPro" id="IPR038883">
    <property type="entry name" value="AN11006-like"/>
</dbReference>
<name>A0A6A6RIG5_9PLEO</name>
<evidence type="ECO:0008006" key="3">
    <source>
        <dbReference type="Google" id="ProtNLM"/>
    </source>
</evidence>
<gene>
    <name evidence="1" type="ORF">P280DRAFT_485650</name>
</gene>
<dbReference type="Proteomes" id="UP000799753">
    <property type="component" value="Unassembled WGS sequence"/>
</dbReference>
<dbReference type="OrthoDB" id="4133832at2759"/>
<dbReference type="AlphaFoldDB" id="A0A6A6RIG5"/>
<keyword evidence="2" id="KW-1185">Reference proteome</keyword>
<protein>
    <recommendedName>
        <fullName evidence="3">F-box domain-containing protein</fullName>
    </recommendedName>
</protein>
<dbReference type="PANTHER" id="PTHR42085">
    <property type="entry name" value="F-BOX DOMAIN-CONTAINING PROTEIN"/>
    <property type="match status" value="1"/>
</dbReference>
<organism evidence="1 2">
    <name type="scientific">Massarina eburnea CBS 473.64</name>
    <dbReference type="NCBI Taxonomy" id="1395130"/>
    <lineage>
        <taxon>Eukaryota</taxon>
        <taxon>Fungi</taxon>
        <taxon>Dikarya</taxon>
        <taxon>Ascomycota</taxon>
        <taxon>Pezizomycotina</taxon>
        <taxon>Dothideomycetes</taxon>
        <taxon>Pleosporomycetidae</taxon>
        <taxon>Pleosporales</taxon>
        <taxon>Massarineae</taxon>
        <taxon>Massarinaceae</taxon>
        <taxon>Massarina</taxon>
    </lineage>
</organism>
<sequence length="296" mass="33670">MGCFSRFRLRGRASKTMKQRQPLHNPPAATELADLGSFRFVDLPAELRNRVYGFATESSQPVLNGENLVCLTREGKSTSPNNWKRQFFGLTQVSRQVREEFHRLYHQSSKVHVNFSEAPAYMETFLKRIPGVLGIVVPRMDAGYCRGHPLMCNAEVKGLLTSLTKFPHVNVNFSIPTNTILPSEETRMANSILCSIFLENRDTWMALLMDRLDAIVIDRVKISPSWALTMHFGEGSSWSTNTYGDDDVRRLLPTIGLEDAEHWVWIQTQAHSANGHRCWCCVPDGRVIQFDLVPFI</sequence>
<evidence type="ECO:0000313" key="2">
    <source>
        <dbReference type="Proteomes" id="UP000799753"/>
    </source>
</evidence>
<dbReference type="PANTHER" id="PTHR42085:SF1">
    <property type="entry name" value="F-BOX DOMAIN-CONTAINING PROTEIN"/>
    <property type="match status" value="1"/>
</dbReference>
<accession>A0A6A6RIG5</accession>
<evidence type="ECO:0000313" key="1">
    <source>
        <dbReference type="EMBL" id="KAF2634211.1"/>
    </source>
</evidence>
<dbReference type="EMBL" id="MU006852">
    <property type="protein sequence ID" value="KAF2634211.1"/>
    <property type="molecule type" value="Genomic_DNA"/>
</dbReference>
<reference evidence="1" key="1">
    <citation type="journal article" date="2020" name="Stud. Mycol.">
        <title>101 Dothideomycetes genomes: a test case for predicting lifestyles and emergence of pathogens.</title>
        <authorList>
            <person name="Haridas S."/>
            <person name="Albert R."/>
            <person name="Binder M."/>
            <person name="Bloem J."/>
            <person name="Labutti K."/>
            <person name="Salamov A."/>
            <person name="Andreopoulos B."/>
            <person name="Baker S."/>
            <person name="Barry K."/>
            <person name="Bills G."/>
            <person name="Bluhm B."/>
            <person name="Cannon C."/>
            <person name="Castanera R."/>
            <person name="Culley D."/>
            <person name="Daum C."/>
            <person name="Ezra D."/>
            <person name="Gonzalez J."/>
            <person name="Henrissat B."/>
            <person name="Kuo A."/>
            <person name="Liang C."/>
            <person name="Lipzen A."/>
            <person name="Lutzoni F."/>
            <person name="Magnuson J."/>
            <person name="Mondo S."/>
            <person name="Nolan M."/>
            <person name="Ohm R."/>
            <person name="Pangilinan J."/>
            <person name="Park H.-J."/>
            <person name="Ramirez L."/>
            <person name="Alfaro M."/>
            <person name="Sun H."/>
            <person name="Tritt A."/>
            <person name="Yoshinaga Y."/>
            <person name="Zwiers L.-H."/>
            <person name="Turgeon B."/>
            <person name="Goodwin S."/>
            <person name="Spatafora J."/>
            <person name="Crous P."/>
            <person name="Grigoriev I."/>
        </authorList>
    </citation>
    <scope>NUCLEOTIDE SEQUENCE</scope>
    <source>
        <strain evidence="1">CBS 473.64</strain>
    </source>
</reference>
<proteinExistence type="predicted"/>